<evidence type="ECO:0000259" key="9">
    <source>
        <dbReference type="Pfam" id="PF01551"/>
    </source>
</evidence>
<protein>
    <submittedName>
        <fullName evidence="10">M23 family metallopeptidase</fullName>
        <ecNumber evidence="10">3.4.24.-</ecNumber>
    </submittedName>
</protein>
<feature type="domain" description="M23ase beta-sheet core" evidence="9">
    <location>
        <begin position="337"/>
        <end position="434"/>
    </location>
</feature>
<accession>A0ABV0BF40</accession>
<keyword evidence="3" id="KW-0479">Metal-binding</keyword>
<keyword evidence="6" id="KW-0482">Metalloprotease</keyword>
<evidence type="ECO:0000256" key="8">
    <source>
        <dbReference type="SAM" id="Phobius"/>
    </source>
</evidence>
<keyword evidence="11" id="KW-1185">Reference proteome</keyword>
<feature type="compositionally biased region" description="Basic and acidic residues" evidence="7">
    <location>
        <begin position="38"/>
        <end position="50"/>
    </location>
</feature>
<dbReference type="CDD" id="cd12797">
    <property type="entry name" value="M23_peptidase"/>
    <property type="match status" value="1"/>
</dbReference>
<dbReference type="PANTHER" id="PTHR21666:SF288">
    <property type="entry name" value="CELL DIVISION PROTEIN YTFB"/>
    <property type="match status" value="1"/>
</dbReference>
<evidence type="ECO:0000256" key="4">
    <source>
        <dbReference type="ARBA" id="ARBA00022801"/>
    </source>
</evidence>
<feature type="compositionally biased region" description="Basic and acidic residues" evidence="7">
    <location>
        <begin position="1"/>
        <end position="10"/>
    </location>
</feature>
<feature type="compositionally biased region" description="Low complexity" evidence="7">
    <location>
        <begin position="27"/>
        <end position="37"/>
    </location>
</feature>
<evidence type="ECO:0000313" key="10">
    <source>
        <dbReference type="EMBL" id="MEN3749461.1"/>
    </source>
</evidence>
<dbReference type="InterPro" id="IPR011055">
    <property type="entry name" value="Dup_hybrid_motif"/>
</dbReference>
<dbReference type="Gene3D" id="3.10.450.350">
    <property type="match status" value="1"/>
</dbReference>
<dbReference type="PANTHER" id="PTHR21666">
    <property type="entry name" value="PEPTIDASE-RELATED"/>
    <property type="match status" value="1"/>
</dbReference>
<dbReference type="EC" id="3.4.24.-" evidence="10"/>
<evidence type="ECO:0000256" key="2">
    <source>
        <dbReference type="ARBA" id="ARBA00022670"/>
    </source>
</evidence>
<organism evidence="10 11">
    <name type="scientific">Sphingomonas rustica</name>
    <dbReference type="NCBI Taxonomy" id="3103142"/>
    <lineage>
        <taxon>Bacteria</taxon>
        <taxon>Pseudomonadati</taxon>
        <taxon>Pseudomonadota</taxon>
        <taxon>Alphaproteobacteria</taxon>
        <taxon>Sphingomonadales</taxon>
        <taxon>Sphingomonadaceae</taxon>
        <taxon>Sphingomonas</taxon>
    </lineage>
</organism>
<keyword evidence="5" id="KW-0862">Zinc</keyword>
<dbReference type="Pfam" id="PF01551">
    <property type="entry name" value="Peptidase_M23"/>
    <property type="match status" value="1"/>
</dbReference>
<name>A0ABV0BF40_9SPHN</name>
<feature type="compositionally biased region" description="Pro residues" evidence="7">
    <location>
        <begin position="16"/>
        <end position="26"/>
    </location>
</feature>
<dbReference type="InterPro" id="IPR016047">
    <property type="entry name" value="M23ase_b-sheet_dom"/>
</dbReference>
<proteinExistence type="predicted"/>
<comment type="caution">
    <text evidence="10">The sequence shown here is derived from an EMBL/GenBank/DDBJ whole genome shotgun (WGS) entry which is preliminary data.</text>
</comment>
<evidence type="ECO:0000313" key="11">
    <source>
        <dbReference type="Proteomes" id="UP001427805"/>
    </source>
</evidence>
<evidence type="ECO:0000256" key="3">
    <source>
        <dbReference type="ARBA" id="ARBA00022723"/>
    </source>
</evidence>
<feature type="region of interest" description="Disordered" evidence="7">
    <location>
        <begin position="1"/>
        <end position="59"/>
    </location>
</feature>
<evidence type="ECO:0000256" key="1">
    <source>
        <dbReference type="ARBA" id="ARBA00001947"/>
    </source>
</evidence>
<keyword evidence="8" id="KW-0472">Membrane</keyword>
<dbReference type="GO" id="GO:0016787">
    <property type="term" value="F:hydrolase activity"/>
    <property type="evidence" value="ECO:0007669"/>
    <property type="project" value="UniProtKB-KW"/>
</dbReference>
<keyword evidence="4 10" id="KW-0378">Hydrolase</keyword>
<evidence type="ECO:0000256" key="7">
    <source>
        <dbReference type="SAM" id="MobiDB-lite"/>
    </source>
</evidence>
<dbReference type="InterPro" id="IPR050570">
    <property type="entry name" value="Cell_wall_metabolism_enzyme"/>
</dbReference>
<evidence type="ECO:0000256" key="5">
    <source>
        <dbReference type="ARBA" id="ARBA00022833"/>
    </source>
</evidence>
<evidence type="ECO:0000256" key="6">
    <source>
        <dbReference type="ARBA" id="ARBA00023049"/>
    </source>
</evidence>
<feature type="transmembrane region" description="Helical" evidence="8">
    <location>
        <begin position="60"/>
        <end position="81"/>
    </location>
</feature>
<keyword evidence="8" id="KW-0812">Transmembrane</keyword>
<dbReference type="EMBL" id="JBDIZK010000014">
    <property type="protein sequence ID" value="MEN3749461.1"/>
    <property type="molecule type" value="Genomic_DNA"/>
</dbReference>
<sequence length="469" mass="49613">MNDRNQDSFDPRTWIPAPPATPPQPPADAGSASASAPERTRPPEPRDPSRTPRGLRGRSPLPIAIGAGALLYLAGAAAAYVSRDDRPAAVAERPALPPAENGAQGFSSRRTLVLAGAGELEQTLLSAGIVADEARDAAARVLGALGTGAGEVRLTFDLRSSGDHAILTALEATRADGAGLVLQRGTDGGFTGRQLSAQLKTRITVVRGEIDSKSFYSSAVSAGVIDSLISDFANAFSFDFDMQREVAPGDIFEVAFERSYNPSGEPVGVPRLVYVSLQTATKSRALYRFVPPGEREAGWFDGNGFSTVRALMRTPVDSARITSQFGMRTHPILGYQKMHRGTDFAAPTGTPIYASGSATVEFAGMKGANGNFVRLRHDNGWETLYLHMNRILPGVEAGAHVSQGQQIGEIGTTGRSTGPHLHYEVHIDGQPVDPLSIETGTGQSLTGSALKAFRKERDRIDAQRAAGGA</sequence>
<gene>
    <name evidence="10" type="ORF">TPR58_19960</name>
</gene>
<keyword evidence="2" id="KW-0645">Protease</keyword>
<dbReference type="Proteomes" id="UP001427805">
    <property type="component" value="Unassembled WGS sequence"/>
</dbReference>
<comment type="cofactor">
    <cofactor evidence="1">
        <name>Zn(2+)</name>
        <dbReference type="ChEBI" id="CHEBI:29105"/>
    </cofactor>
</comment>
<dbReference type="Gene3D" id="2.70.70.10">
    <property type="entry name" value="Glucose Permease (Domain IIA)"/>
    <property type="match status" value="1"/>
</dbReference>
<dbReference type="RefSeq" id="WP_346248508.1">
    <property type="nucleotide sequence ID" value="NZ_JBDIZK010000014.1"/>
</dbReference>
<keyword evidence="8" id="KW-1133">Transmembrane helix</keyword>
<dbReference type="SUPFAM" id="SSF51261">
    <property type="entry name" value="Duplicated hybrid motif"/>
    <property type="match status" value="1"/>
</dbReference>
<reference evidence="10 11" key="1">
    <citation type="submission" date="2024-05" db="EMBL/GenBank/DDBJ databases">
        <title>Sphingomonas sp. HF-S3 16S ribosomal RNA gene Genome sequencing and assembly.</title>
        <authorList>
            <person name="Lee H."/>
        </authorList>
    </citation>
    <scope>NUCLEOTIDE SEQUENCE [LARGE SCALE GENOMIC DNA]</scope>
    <source>
        <strain evidence="10 11">HF-S3</strain>
    </source>
</reference>